<dbReference type="Proteomes" id="UP000588604">
    <property type="component" value="Unassembled WGS sequence"/>
</dbReference>
<dbReference type="EMBL" id="JACIJO010000003">
    <property type="protein sequence ID" value="MBB6327416.1"/>
    <property type="molecule type" value="Genomic_DNA"/>
</dbReference>
<dbReference type="RefSeq" id="WP_184496245.1">
    <property type="nucleotide sequence ID" value="NZ_JACIJO010000003.1"/>
</dbReference>
<reference evidence="1 2" key="1">
    <citation type="submission" date="2020-08" db="EMBL/GenBank/DDBJ databases">
        <title>Genomic Encyclopedia of Type Strains, Phase IV (KMG-IV): sequencing the most valuable type-strain genomes for metagenomic binning, comparative biology and taxonomic classification.</title>
        <authorList>
            <person name="Goeker M."/>
        </authorList>
    </citation>
    <scope>NUCLEOTIDE SEQUENCE [LARGE SCALE GENOMIC DNA]</scope>
    <source>
        <strain evidence="1 2">DSM 102044</strain>
    </source>
</reference>
<name>A0A841MTI1_9BACT</name>
<proteinExistence type="predicted"/>
<gene>
    <name evidence="1" type="ORF">FHS59_003059</name>
</gene>
<dbReference type="AlphaFoldDB" id="A0A841MTI1"/>
<comment type="caution">
    <text evidence="1">The sequence shown here is derived from an EMBL/GenBank/DDBJ whole genome shotgun (WGS) entry which is preliminary data.</text>
</comment>
<protein>
    <recommendedName>
        <fullName evidence="3">YdhG-like domain-containing protein</fullName>
    </recommendedName>
</protein>
<sequence length="123" mass="14238">MENVEEIRQFLIDSLRSHVPPLVVKKDNPQVFEVAGGIPAMQGKQKVDGFYFGSVVPKPKDSRLYFFPIYTHPEEFEFISPELRKCLKGKSCFHFKKLNEAMSTEIKQMIARGIDVYQKNELI</sequence>
<evidence type="ECO:0000313" key="1">
    <source>
        <dbReference type="EMBL" id="MBB6327416.1"/>
    </source>
</evidence>
<keyword evidence="2" id="KW-1185">Reference proteome</keyword>
<evidence type="ECO:0008006" key="3">
    <source>
        <dbReference type="Google" id="ProtNLM"/>
    </source>
</evidence>
<evidence type="ECO:0000313" key="2">
    <source>
        <dbReference type="Proteomes" id="UP000588604"/>
    </source>
</evidence>
<organism evidence="1 2">
    <name type="scientific">Algoriphagus iocasae</name>
    <dbReference type="NCBI Taxonomy" id="1836499"/>
    <lineage>
        <taxon>Bacteria</taxon>
        <taxon>Pseudomonadati</taxon>
        <taxon>Bacteroidota</taxon>
        <taxon>Cytophagia</taxon>
        <taxon>Cytophagales</taxon>
        <taxon>Cyclobacteriaceae</taxon>
        <taxon>Algoriphagus</taxon>
    </lineage>
</organism>
<accession>A0A841MTI1</accession>